<accession>X6LTN2</accession>
<evidence type="ECO:0000313" key="3">
    <source>
        <dbReference type="Proteomes" id="UP000023152"/>
    </source>
</evidence>
<keyword evidence="1" id="KW-1133">Transmembrane helix</keyword>
<gene>
    <name evidence="2" type="ORF">RFI_32113</name>
</gene>
<organism evidence="2 3">
    <name type="scientific">Reticulomyxa filosa</name>
    <dbReference type="NCBI Taxonomy" id="46433"/>
    <lineage>
        <taxon>Eukaryota</taxon>
        <taxon>Sar</taxon>
        <taxon>Rhizaria</taxon>
        <taxon>Retaria</taxon>
        <taxon>Foraminifera</taxon>
        <taxon>Monothalamids</taxon>
        <taxon>Reticulomyxidae</taxon>
        <taxon>Reticulomyxa</taxon>
    </lineage>
</organism>
<comment type="caution">
    <text evidence="2">The sequence shown here is derived from an EMBL/GenBank/DDBJ whole genome shotgun (WGS) entry which is preliminary data.</text>
</comment>
<keyword evidence="3" id="KW-1185">Reference proteome</keyword>
<proteinExistence type="predicted"/>
<name>X6LTN2_RETFI</name>
<protein>
    <submittedName>
        <fullName evidence="2">Uncharacterized protein</fullName>
    </submittedName>
</protein>
<sequence>MSPRCLLINAKYTNSCKCRKMNPLFCDKLMISCKEGPFFFFFLILLAYFCKLFVYMYVYTCMCVHVSSDWYLTDPTERIDKARLLLRCQLMEFSFNVSESDSPLQQGIKFFLSVASKLETQFQHLMLKIFKEQDNSSTAIQFIRKTSHEIIICACESFVEQQLIKSNNVICKFHDIPMDLLRCNVVFADPQTLMEGFQRLMNYAESHRVYMASLNDSELLSQVKKIPSIFSPYRTLLSRAKHLFIKNISNHLTTETPALPRSRGAPSTADNSKYQLYSKHKYSQEYDQECSGNHLLHHTLYNYRYIKVHLLIVDENNPFVRLICELRLELQSVNTLVRKKCEVLEFFSHLLQNESLVDEIDCRVENTYRYRMNSKKILSEKKELIYAMRTLDEKGLY</sequence>
<dbReference type="EMBL" id="ASPP01028313">
    <property type="protein sequence ID" value="ETO05283.1"/>
    <property type="molecule type" value="Genomic_DNA"/>
</dbReference>
<keyword evidence="1" id="KW-0812">Transmembrane</keyword>
<keyword evidence="1" id="KW-0472">Membrane</keyword>
<dbReference type="Proteomes" id="UP000023152">
    <property type="component" value="Unassembled WGS sequence"/>
</dbReference>
<dbReference type="AlphaFoldDB" id="X6LTN2"/>
<evidence type="ECO:0000313" key="2">
    <source>
        <dbReference type="EMBL" id="ETO05283.1"/>
    </source>
</evidence>
<reference evidence="2 3" key="1">
    <citation type="journal article" date="2013" name="Curr. Biol.">
        <title>The Genome of the Foraminiferan Reticulomyxa filosa.</title>
        <authorList>
            <person name="Glockner G."/>
            <person name="Hulsmann N."/>
            <person name="Schleicher M."/>
            <person name="Noegel A.A."/>
            <person name="Eichinger L."/>
            <person name="Gallinger C."/>
            <person name="Pawlowski J."/>
            <person name="Sierra R."/>
            <person name="Euteneuer U."/>
            <person name="Pillet L."/>
            <person name="Moustafa A."/>
            <person name="Platzer M."/>
            <person name="Groth M."/>
            <person name="Szafranski K."/>
            <person name="Schliwa M."/>
        </authorList>
    </citation>
    <scope>NUCLEOTIDE SEQUENCE [LARGE SCALE GENOMIC DNA]</scope>
</reference>
<evidence type="ECO:0000256" key="1">
    <source>
        <dbReference type="SAM" id="Phobius"/>
    </source>
</evidence>
<feature type="transmembrane region" description="Helical" evidence="1">
    <location>
        <begin position="38"/>
        <end position="58"/>
    </location>
</feature>